<evidence type="ECO:0000313" key="2">
    <source>
        <dbReference type="Proteomes" id="UP000468388"/>
    </source>
</evidence>
<evidence type="ECO:0008006" key="3">
    <source>
        <dbReference type="Google" id="ProtNLM"/>
    </source>
</evidence>
<accession>A0A6N8J661</accession>
<dbReference type="EMBL" id="WRXO01000002">
    <property type="protein sequence ID" value="MVT40727.1"/>
    <property type="molecule type" value="Genomic_DNA"/>
</dbReference>
<sequence>MFLPDRKPYFNIDLDKGKPQPKKDKELIEGLTSADDNIKILALMKTLYSIRCNIVHGEKGLHQYQEILLLPAIQLLRALVPLVYKRVVA</sequence>
<comment type="caution">
    <text evidence="1">The sequence shown here is derived from an EMBL/GenBank/DDBJ whole genome shotgun (WGS) entry which is preliminary data.</text>
</comment>
<proteinExistence type="predicted"/>
<protein>
    <recommendedName>
        <fullName evidence="3">Apea-like HEPN domain-containing protein</fullName>
    </recommendedName>
</protein>
<dbReference type="Proteomes" id="UP000468388">
    <property type="component" value="Unassembled WGS sequence"/>
</dbReference>
<evidence type="ECO:0000313" key="1">
    <source>
        <dbReference type="EMBL" id="MVT40727.1"/>
    </source>
</evidence>
<dbReference type="RefSeq" id="WP_157299363.1">
    <property type="nucleotide sequence ID" value="NZ_BAAAZB010000010.1"/>
</dbReference>
<name>A0A6N8J661_9BACT</name>
<organism evidence="1 2">
    <name type="scientific">Chitinophaga oryziterrae</name>
    <dbReference type="NCBI Taxonomy" id="1031224"/>
    <lineage>
        <taxon>Bacteria</taxon>
        <taxon>Pseudomonadati</taxon>
        <taxon>Bacteroidota</taxon>
        <taxon>Chitinophagia</taxon>
        <taxon>Chitinophagales</taxon>
        <taxon>Chitinophagaceae</taxon>
        <taxon>Chitinophaga</taxon>
    </lineage>
</organism>
<dbReference type="AlphaFoldDB" id="A0A6N8J661"/>
<reference evidence="1 2" key="1">
    <citation type="submission" date="2019-12" db="EMBL/GenBank/DDBJ databases">
        <title>The draft genomic sequence of strain Chitinophaga oryziterrae JCM 16595.</title>
        <authorList>
            <person name="Zhang X."/>
        </authorList>
    </citation>
    <scope>NUCLEOTIDE SEQUENCE [LARGE SCALE GENOMIC DNA]</scope>
    <source>
        <strain evidence="1 2">JCM 16595</strain>
    </source>
</reference>
<dbReference type="OrthoDB" id="7061057at2"/>
<gene>
    <name evidence="1" type="ORF">GO495_09070</name>
</gene>
<keyword evidence="2" id="KW-1185">Reference proteome</keyword>